<evidence type="ECO:0000313" key="5">
    <source>
        <dbReference type="Proteomes" id="UP000238169"/>
    </source>
</evidence>
<dbReference type="GO" id="GO:0016491">
    <property type="term" value="F:oxidoreductase activity"/>
    <property type="evidence" value="ECO:0007669"/>
    <property type="project" value="UniProtKB-KW"/>
</dbReference>
<dbReference type="Gene3D" id="3.90.1170.50">
    <property type="entry name" value="Aldehyde oxidase/xanthine dehydrogenase, a/b hammerhead"/>
    <property type="match status" value="1"/>
</dbReference>
<dbReference type="PANTHER" id="PTHR11908">
    <property type="entry name" value="XANTHINE DEHYDROGENASE"/>
    <property type="match status" value="1"/>
</dbReference>
<gene>
    <name evidence="4" type="ORF">NOV72_02745</name>
</gene>
<dbReference type="InterPro" id="IPR016208">
    <property type="entry name" value="Ald_Oxase/xanthine_DH-like"/>
</dbReference>
<dbReference type="Proteomes" id="UP000238169">
    <property type="component" value="Unassembled WGS sequence"/>
</dbReference>
<dbReference type="EMBL" id="OGTP01000008">
    <property type="protein sequence ID" value="SPB15525.1"/>
    <property type="molecule type" value="Genomic_DNA"/>
</dbReference>
<dbReference type="PANTHER" id="PTHR11908:SF132">
    <property type="entry name" value="ALDEHYDE OXIDASE 1-RELATED"/>
    <property type="match status" value="1"/>
</dbReference>
<evidence type="ECO:0000256" key="2">
    <source>
        <dbReference type="ARBA" id="ARBA00023002"/>
    </source>
</evidence>
<dbReference type="SMART" id="SM01008">
    <property type="entry name" value="Ald_Xan_dh_C"/>
    <property type="match status" value="1"/>
</dbReference>
<dbReference type="OrthoDB" id="221297at2"/>
<organism evidence="4 5">
    <name type="scientific">Caballeronia novacaledonica</name>
    <dbReference type="NCBI Taxonomy" id="1544861"/>
    <lineage>
        <taxon>Bacteria</taxon>
        <taxon>Pseudomonadati</taxon>
        <taxon>Pseudomonadota</taxon>
        <taxon>Betaproteobacteria</taxon>
        <taxon>Burkholderiales</taxon>
        <taxon>Burkholderiaceae</taxon>
        <taxon>Caballeronia</taxon>
    </lineage>
</organism>
<dbReference type="SUPFAM" id="SSF54665">
    <property type="entry name" value="CO dehydrogenase molybdoprotein N-domain-like"/>
    <property type="match status" value="1"/>
</dbReference>
<reference evidence="5" key="1">
    <citation type="submission" date="2018-01" db="EMBL/GenBank/DDBJ databases">
        <authorList>
            <person name="Peeters C."/>
        </authorList>
    </citation>
    <scope>NUCLEOTIDE SEQUENCE [LARGE SCALE GENOMIC DNA]</scope>
</reference>
<protein>
    <submittedName>
        <fullName evidence="4">Acylaldehyde oxidase</fullName>
    </submittedName>
</protein>
<dbReference type="Pfam" id="PF01315">
    <property type="entry name" value="Ald_Xan_dh_C"/>
    <property type="match status" value="1"/>
</dbReference>
<evidence type="ECO:0000259" key="3">
    <source>
        <dbReference type="SMART" id="SM01008"/>
    </source>
</evidence>
<dbReference type="AlphaFoldDB" id="A0A2U3I5Y9"/>
<evidence type="ECO:0000313" key="4">
    <source>
        <dbReference type="EMBL" id="SPB15525.1"/>
    </source>
</evidence>
<dbReference type="InterPro" id="IPR000674">
    <property type="entry name" value="Ald_Oxase/Xan_DH_a/b"/>
</dbReference>
<accession>A0A2U3I5Y9</accession>
<dbReference type="InterPro" id="IPR037165">
    <property type="entry name" value="AldOxase/xan_DH_Mopterin-bd_sf"/>
</dbReference>
<dbReference type="GO" id="GO:0005506">
    <property type="term" value="F:iron ion binding"/>
    <property type="evidence" value="ECO:0007669"/>
    <property type="project" value="InterPro"/>
</dbReference>
<dbReference type="SUPFAM" id="SSF56003">
    <property type="entry name" value="Molybdenum cofactor-binding domain"/>
    <property type="match status" value="1"/>
</dbReference>
<evidence type="ECO:0000256" key="1">
    <source>
        <dbReference type="ARBA" id="ARBA00022505"/>
    </source>
</evidence>
<sequence length="741" mass="79161">MSTAPDIKPSAFIGRPQSRIDGPLKVCGRATYTSDVDLPGMLYAVPVGSTIASGKITSLEFAAAQAMPGVKLILHRGNIGRFYRIAGNSIDTGFVDENRPPFEDDIVRYYGQYVALVVADTFEEASAAAAAIKVGYDKTPHDVSATLDADKELDVHSERGDPDKAFRDAPVQIDERYVTPVETHNPIELHATVAHWNGESYTFYETSQAVTNHQGTLMQMLGLPKEKVRVISRYLGSGFGGKLWMWPHSLLAAAATRQLERPVKLVLSRKMMFQNVGHRPTTQQRVRLAATPDGKLVSLQHDFVNHAAIADEYTEDCGEATPSMYSTPNLRVTGGTVKRHVGSPTAMRGPGAVPGLFALESAMDELAVALNIDPVELRLRNEPKVDESSGLPFSSRHFVECLQTGAEKFGWSKRTPEVGSMTRDGLTLGWGVGACSWPGLRFSADATVDLRADGTARVACGTQDIGTGTYTILAQLVAEHTGIPLDKIEVGLGDTSLPVGPVSGGSAATASVIPAVSDAVRAAIKTLLARAAKAEGMPFAGAKAEELAMSGGHVHRKNERPESGVPYARILEAAKLHAASGSGSAKGGFDDPLKKKWSIHSYGAHFAEVTWEPSTARLRVSRVVTVIDAGKILNPRAGRNQIEGAVVMGVGMALFEHTVYDERSGAPVNSSLADYVIATNADTPKMDVTFLDYPDTVFNELGARGIAEIGLAGIASAITGAVYHATGVRVRKLPVMIEDLL</sequence>
<dbReference type="InterPro" id="IPR008274">
    <property type="entry name" value="AldOxase/xan_DH_MoCoBD1"/>
</dbReference>
<proteinExistence type="predicted"/>
<dbReference type="InterPro" id="IPR036856">
    <property type="entry name" value="Ald_Oxase/Xan_DH_a/b_sf"/>
</dbReference>
<dbReference type="Pfam" id="PF20256">
    <property type="entry name" value="MoCoBD_2"/>
    <property type="match status" value="1"/>
</dbReference>
<keyword evidence="5" id="KW-1185">Reference proteome</keyword>
<feature type="domain" description="Aldehyde oxidase/xanthine dehydrogenase a/b hammerhead" evidence="3">
    <location>
        <begin position="27"/>
        <end position="140"/>
    </location>
</feature>
<dbReference type="InterPro" id="IPR046867">
    <property type="entry name" value="AldOxase/xan_DH_MoCoBD2"/>
</dbReference>
<dbReference type="Gene3D" id="3.30.365.10">
    <property type="entry name" value="Aldehyde oxidase/xanthine dehydrogenase, molybdopterin binding domain"/>
    <property type="match status" value="4"/>
</dbReference>
<name>A0A2U3I5Y9_9BURK</name>
<dbReference type="Pfam" id="PF02738">
    <property type="entry name" value="MoCoBD_1"/>
    <property type="match status" value="1"/>
</dbReference>
<keyword evidence="1" id="KW-0500">Molybdenum</keyword>
<dbReference type="RefSeq" id="WP_106855178.1">
    <property type="nucleotide sequence ID" value="NZ_OGTP01000008.1"/>
</dbReference>
<keyword evidence="2" id="KW-0560">Oxidoreductase</keyword>